<protein>
    <submittedName>
        <fullName evidence="2">Hypothetical_protein</fullName>
    </submittedName>
</protein>
<sequence>MIDVFNNLIYQLYYISKIHLYAKIVATSVQLQVLCTRSENQIYIKVHRIVTLLCEQWDYNRDLPLVTQVPQPSIKELKRQIQKNWSLEQQRKILCHRTMVFCSVCIDACYELRQLLVMRVEMGISDTE</sequence>
<dbReference type="AlphaFoldDB" id="A0AA86RMW1"/>
<gene>
    <name evidence="1" type="ORF">HINF_LOCUS64133</name>
    <name evidence="2" type="ORF">HINF_LOCUS7233</name>
</gene>
<organism evidence="1">
    <name type="scientific">Hexamita inflata</name>
    <dbReference type="NCBI Taxonomy" id="28002"/>
    <lineage>
        <taxon>Eukaryota</taxon>
        <taxon>Metamonada</taxon>
        <taxon>Diplomonadida</taxon>
        <taxon>Hexamitidae</taxon>
        <taxon>Hexamitinae</taxon>
        <taxon>Hexamita</taxon>
    </lineage>
</organism>
<evidence type="ECO:0000313" key="2">
    <source>
        <dbReference type="EMBL" id="CAL5982644.1"/>
    </source>
</evidence>
<reference evidence="1" key="1">
    <citation type="submission" date="2023-06" db="EMBL/GenBank/DDBJ databases">
        <authorList>
            <person name="Kurt Z."/>
        </authorList>
    </citation>
    <scope>NUCLEOTIDE SEQUENCE</scope>
</reference>
<evidence type="ECO:0000313" key="3">
    <source>
        <dbReference type="Proteomes" id="UP001642409"/>
    </source>
</evidence>
<proteinExistence type="predicted"/>
<comment type="caution">
    <text evidence="1">The sequence shown here is derived from an EMBL/GenBank/DDBJ whole genome shotgun (WGS) entry which is preliminary data.</text>
</comment>
<accession>A0AA86RMW1</accession>
<dbReference type="EMBL" id="CATOUU010001174">
    <property type="protein sequence ID" value="CAI9976488.1"/>
    <property type="molecule type" value="Genomic_DNA"/>
</dbReference>
<keyword evidence="3" id="KW-1185">Reference proteome</keyword>
<evidence type="ECO:0000313" key="1">
    <source>
        <dbReference type="EMBL" id="CAI9976488.1"/>
    </source>
</evidence>
<reference evidence="2 3" key="2">
    <citation type="submission" date="2024-07" db="EMBL/GenBank/DDBJ databases">
        <authorList>
            <person name="Akdeniz Z."/>
        </authorList>
    </citation>
    <scope>NUCLEOTIDE SEQUENCE [LARGE SCALE GENOMIC DNA]</scope>
</reference>
<dbReference type="Proteomes" id="UP001642409">
    <property type="component" value="Unassembled WGS sequence"/>
</dbReference>
<dbReference type="EMBL" id="CAXDID020000015">
    <property type="protein sequence ID" value="CAL5982644.1"/>
    <property type="molecule type" value="Genomic_DNA"/>
</dbReference>
<name>A0AA86RMW1_9EUKA</name>